<gene>
    <name evidence="1" type="ORF">H6G83_26900</name>
</gene>
<comment type="caution">
    <text evidence="1">The sequence shown here is derived from an EMBL/GenBank/DDBJ whole genome shotgun (WGS) entry which is preliminary data.</text>
</comment>
<sequence>MTMLETMTGKINPQELTQSRLQLHYAVQYIAATGAALVEPLPDDSHTSMIWNPVLEAFVGATIRGDQPFQIAIKPVSLTLSLIDPQNNTIASLPLHGKTMLEGLDWLQQEISKLGIDANKIVLLDFPSDDFPAHPLAHGASFDASQEGELRELASYYITAHRLLQAMVTTYENASAIYIWPHHFDIATLITLPSSKNENSLTVGVGLSPGDTSYQEPYWYVSPYPYPDIANLPSLDGQAFWHTQYWVGAVLPASQFTKNANAETQQQQVAAFLHSAVKASIALLQPKSAWENSG</sequence>
<accession>A0ABR8DAJ0</accession>
<evidence type="ECO:0000313" key="1">
    <source>
        <dbReference type="EMBL" id="MBD2504197.1"/>
    </source>
</evidence>
<evidence type="ECO:0000313" key="2">
    <source>
        <dbReference type="Proteomes" id="UP000661112"/>
    </source>
</evidence>
<proteinExistence type="predicted"/>
<name>A0ABR8DAJ0_9NOST</name>
<dbReference type="EMBL" id="JACJSG010000046">
    <property type="protein sequence ID" value="MBD2504197.1"/>
    <property type="molecule type" value="Genomic_DNA"/>
</dbReference>
<dbReference type="RefSeq" id="WP_190477749.1">
    <property type="nucleotide sequence ID" value="NZ_JACJSG010000046.1"/>
</dbReference>
<reference evidence="1 2" key="1">
    <citation type="journal article" date="2020" name="ISME J.">
        <title>Comparative genomics reveals insights into cyanobacterial evolution and habitat adaptation.</title>
        <authorList>
            <person name="Chen M.Y."/>
            <person name="Teng W.K."/>
            <person name="Zhao L."/>
            <person name="Hu C.X."/>
            <person name="Zhou Y.K."/>
            <person name="Han B.P."/>
            <person name="Song L.R."/>
            <person name="Shu W.S."/>
        </authorList>
    </citation>
    <scope>NUCLEOTIDE SEQUENCE [LARGE SCALE GENOMIC DNA]</scope>
    <source>
        <strain evidence="1 2">FACHB-119</strain>
    </source>
</reference>
<protein>
    <submittedName>
        <fullName evidence="1">Uncharacterized protein</fullName>
    </submittedName>
</protein>
<organism evidence="1 2">
    <name type="scientific">Anabaena azotica FACHB-119</name>
    <dbReference type="NCBI Taxonomy" id="947527"/>
    <lineage>
        <taxon>Bacteria</taxon>
        <taxon>Bacillati</taxon>
        <taxon>Cyanobacteriota</taxon>
        <taxon>Cyanophyceae</taxon>
        <taxon>Nostocales</taxon>
        <taxon>Nostocaceae</taxon>
        <taxon>Anabaena</taxon>
        <taxon>Anabaena azotica</taxon>
    </lineage>
</organism>
<keyword evidence="2" id="KW-1185">Reference proteome</keyword>
<dbReference type="Proteomes" id="UP000661112">
    <property type="component" value="Unassembled WGS sequence"/>
</dbReference>